<accession>A0A0J7K5J1</accession>
<keyword evidence="4" id="KW-1185">Reference proteome</keyword>
<feature type="coiled-coil region" evidence="1">
    <location>
        <begin position="237"/>
        <end position="281"/>
    </location>
</feature>
<dbReference type="PaxDb" id="67767-A0A0J7K5J1"/>
<evidence type="ECO:0000256" key="2">
    <source>
        <dbReference type="SAM" id="MobiDB-lite"/>
    </source>
</evidence>
<dbReference type="AlphaFoldDB" id="A0A0J7K5J1"/>
<feature type="region of interest" description="Disordered" evidence="2">
    <location>
        <begin position="1"/>
        <end position="22"/>
    </location>
</feature>
<dbReference type="Proteomes" id="UP000036403">
    <property type="component" value="Unassembled WGS sequence"/>
</dbReference>
<evidence type="ECO:0000313" key="3">
    <source>
        <dbReference type="EMBL" id="KMQ85743.1"/>
    </source>
</evidence>
<organism evidence="3 4">
    <name type="scientific">Lasius niger</name>
    <name type="common">Black garden ant</name>
    <dbReference type="NCBI Taxonomy" id="67767"/>
    <lineage>
        <taxon>Eukaryota</taxon>
        <taxon>Metazoa</taxon>
        <taxon>Ecdysozoa</taxon>
        <taxon>Arthropoda</taxon>
        <taxon>Hexapoda</taxon>
        <taxon>Insecta</taxon>
        <taxon>Pterygota</taxon>
        <taxon>Neoptera</taxon>
        <taxon>Endopterygota</taxon>
        <taxon>Hymenoptera</taxon>
        <taxon>Apocrita</taxon>
        <taxon>Aculeata</taxon>
        <taxon>Formicoidea</taxon>
        <taxon>Formicidae</taxon>
        <taxon>Formicinae</taxon>
        <taxon>Lasius</taxon>
        <taxon>Lasius</taxon>
    </lineage>
</organism>
<evidence type="ECO:0000256" key="1">
    <source>
        <dbReference type="SAM" id="Coils"/>
    </source>
</evidence>
<name>A0A0J7K5J1_LASNI</name>
<dbReference type="EMBL" id="LBMM01013246">
    <property type="protein sequence ID" value="KMQ85743.1"/>
    <property type="molecule type" value="Genomic_DNA"/>
</dbReference>
<proteinExistence type="predicted"/>
<evidence type="ECO:0000313" key="4">
    <source>
        <dbReference type="Proteomes" id="UP000036403"/>
    </source>
</evidence>
<comment type="caution">
    <text evidence="3">The sequence shown here is derived from an EMBL/GenBank/DDBJ whole genome shotgun (WGS) entry which is preliminary data.</text>
</comment>
<protein>
    <submittedName>
        <fullName evidence="3">Glycerophosphodiester phosphodiesterase</fullName>
    </submittedName>
</protein>
<gene>
    <name evidence="3" type="ORF">RF55_15523</name>
</gene>
<sequence>MDTLYKPTLNKQHESPPEKGITLPPQGNLGAPVVGASDAIAPDVCASTSYEGPVGVWPAGILVDTTEPMSDKDSIFDVRVNRGNKRKVDDTLSQEDTSNENGSSIVGIKKTALRSHKAKFIVESEVESDRTIVACGTGEESDRSHVTEEEKSVRRKAKVKRKGGIPTVGVLAIEWLDEIDMIRIKCDRSDKTGKLQGVVNRQMKDRVRGITEVVHSLIGIAEDTGDPSFWRSKNMELTTKLKEVKRVEQQRRKLEKAHKKIRKLKEKIKNLTSKGDKILQSGNTLRVAESKKIEGMLLSTLNRVRLRIHARDS</sequence>
<reference evidence="3 4" key="1">
    <citation type="submission" date="2015-04" db="EMBL/GenBank/DDBJ databases">
        <title>Lasius niger genome sequencing.</title>
        <authorList>
            <person name="Konorov E.A."/>
            <person name="Nikitin M.A."/>
            <person name="Kirill M.V."/>
            <person name="Chang P."/>
        </authorList>
    </citation>
    <scope>NUCLEOTIDE SEQUENCE [LARGE SCALE GENOMIC DNA]</scope>
    <source>
        <tissue evidence="3">Whole</tissue>
    </source>
</reference>
<keyword evidence="1" id="KW-0175">Coiled coil</keyword>